<dbReference type="Proteomes" id="UP001204833">
    <property type="component" value="Unassembled WGS sequence"/>
</dbReference>
<dbReference type="RefSeq" id="XP_051606498.1">
    <property type="nucleotide sequence ID" value="XM_051754626.1"/>
</dbReference>
<gene>
    <name evidence="1" type="ORF">KGF57_005051</name>
</gene>
<reference evidence="1 2" key="1">
    <citation type="journal article" date="2022" name="DNA Res.">
        <title>Genome analysis of five recently described species of the CUG-Ser clade uncovers Candida theae as a new hybrid lineage with pathogenic potential in the Candida parapsilosis species complex.</title>
        <authorList>
            <person name="Mixao V."/>
            <person name="Del Olmo V."/>
            <person name="Hegedusova E."/>
            <person name="Saus E."/>
            <person name="Pryszcz L."/>
            <person name="Cillingova A."/>
            <person name="Nosek J."/>
            <person name="Gabaldon T."/>
        </authorList>
    </citation>
    <scope>NUCLEOTIDE SEQUENCE [LARGE SCALE GENOMIC DNA]</scope>
    <source>
        <strain evidence="1 2">CBS 12239</strain>
    </source>
</reference>
<keyword evidence="2" id="KW-1185">Reference proteome</keyword>
<dbReference type="GeneID" id="76153095"/>
<evidence type="ECO:0000313" key="1">
    <source>
        <dbReference type="EMBL" id="KAI5948988.1"/>
    </source>
</evidence>
<organism evidence="1 2">
    <name type="scientific">Candida theae</name>
    <dbReference type="NCBI Taxonomy" id="1198502"/>
    <lineage>
        <taxon>Eukaryota</taxon>
        <taxon>Fungi</taxon>
        <taxon>Dikarya</taxon>
        <taxon>Ascomycota</taxon>
        <taxon>Saccharomycotina</taxon>
        <taxon>Pichiomycetes</taxon>
        <taxon>Debaryomycetaceae</taxon>
        <taxon>Candida/Lodderomyces clade</taxon>
        <taxon>Candida</taxon>
    </lineage>
</organism>
<dbReference type="AlphaFoldDB" id="A0AAD5FWJ7"/>
<protein>
    <submittedName>
        <fullName evidence="1">Uncharacterized protein</fullName>
    </submittedName>
</protein>
<name>A0AAD5FWJ7_9ASCO</name>
<sequence length="469" mass="52526">MYVDTHEELSFDRRVPSELYVQQLLEQQQHTAAKGKLSKIQKYRVNIPTKEKTETASKLAKVRHPLDDASVDETNENNCSEDDYDSLDDVSYSSCSTSPEQFREPSFLQGYVLNSPSQCDLSLGSSIPSTRSSLSLLSLNGSALIPSSLASSPSTTTALFTTSSSTTPIISRIDADTTAISSPLLTPSSSPLSTFVSFENTSRCERTKLPKLSRSSSTECLSKVLHKYQSKQSLYSNLTESIKSIRERLVTRALADFEVDTHAVTEKELPAANTEELPAQELITFFEAKHDHDTTSQEHIKPSFKNRDHRINAQFLRLYAYDYNARINSKTLPNSLSQEDLMIIILNNPHLKSFHSRHNIYHISNLSRQKLWNSVVLKPRHDKSPEESVDSEDYICVADDSSVSSHASLTRKNSKYLPWDLKPSIKPAGILPRGKWVFNGKAPNSGVSKTQFTVKGWCNSRWVAKTALD</sequence>
<accession>A0AAD5FWJ7</accession>
<comment type="caution">
    <text evidence="1">The sequence shown here is derived from an EMBL/GenBank/DDBJ whole genome shotgun (WGS) entry which is preliminary data.</text>
</comment>
<dbReference type="EMBL" id="JAIHNG010000175">
    <property type="protein sequence ID" value="KAI5948988.1"/>
    <property type="molecule type" value="Genomic_DNA"/>
</dbReference>
<proteinExistence type="predicted"/>
<evidence type="ECO:0000313" key="2">
    <source>
        <dbReference type="Proteomes" id="UP001204833"/>
    </source>
</evidence>